<evidence type="ECO:0000256" key="1">
    <source>
        <dbReference type="SAM" id="Phobius"/>
    </source>
</evidence>
<keyword evidence="1" id="KW-0472">Membrane</keyword>
<feature type="transmembrane region" description="Helical" evidence="1">
    <location>
        <begin position="119"/>
        <end position="144"/>
    </location>
</feature>
<keyword evidence="3" id="KW-0456">Lyase</keyword>
<name>A0ABZ2Q202_9FLAO</name>
<dbReference type="RefSeq" id="WP_338839162.1">
    <property type="nucleotide sequence ID" value="NZ_CP147988.1"/>
</dbReference>
<feature type="transmembrane region" description="Helical" evidence="1">
    <location>
        <begin position="94"/>
        <end position="113"/>
    </location>
</feature>
<evidence type="ECO:0000313" key="4">
    <source>
        <dbReference type="Proteomes" id="UP001447857"/>
    </source>
</evidence>
<keyword evidence="1" id="KW-1133">Transmembrane helix</keyword>
<evidence type="ECO:0000313" key="3">
    <source>
        <dbReference type="EMBL" id="WXK48384.1"/>
    </source>
</evidence>
<dbReference type="CDD" id="cd07302">
    <property type="entry name" value="CHD"/>
    <property type="match status" value="1"/>
</dbReference>
<proteinExistence type="predicted"/>
<organism evidence="3 4">
    <name type="scientific">Flavobacterium ginsenosidimutans</name>
    <dbReference type="NCBI Taxonomy" id="687844"/>
    <lineage>
        <taxon>Bacteria</taxon>
        <taxon>Pseudomonadati</taxon>
        <taxon>Bacteroidota</taxon>
        <taxon>Flavobacteriia</taxon>
        <taxon>Flavobacteriales</taxon>
        <taxon>Flavobacteriaceae</taxon>
        <taxon>Flavobacterium</taxon>
    </lineage>
</organism>
<dbReference type="InterPro" id="IPR001054">
    <property type="entry name" value="A/G_cyclase"/>
</dbReference>
<dbReference type="SUPFAM" id="SSF55073">
    <property type="entry name" value="Nucleotide cyclase"/>
    <property type="match status" value="1"/>
</dbReference>
<keyword evidence="4" id="KW-1185">Reference proteome</keyword>
<feature type="transmembrane region" description="Helical" evidence="1">
    <location>
        <begin position="12"/>
        <end position="29"/>
    </location>
</feature>
<feature type="transmembrane region" description="Helical" evidence="1">
    <location>
        <begin position="59"/>
        <end position="82"/>
    </location>
</feature>
<dbReference type="EMBL" id="CP147988">
    <property type="protein sequence ID" value="WXK48384.1"/>
    <property type="molecule type" value="Genomic_DNA"/>
</dbReference>
<dbReference type="InterPro" id="IPR029787">
    <property type="entry name" value="Nucleotide_cyclase"/>
</dbReference>
<dbReference type="EC" id="4.6.1.-" evidence="3"/>
<dbReference type="Proteomes" id="UP001447857">
    <property type="component" value="Chromosome"/>
</dbReference>
<dbReference type="Gene3D" id="3.30.70.1230">
    <property type="entry name" value="Nucleotide cyclase"/>
    <property type="match status" value="1"/>
</dbReference>
<keyword evidence="1" id="KW-0812">Transmembrane</keyword>
<dbReference type="GO" id="GO:0016829">
    <property type="term" value="F:lyase activity"/>
    <property type="evidence" value="ECO:0007669"/>
    <property type="project" value="UniProtKB-KW"/>
</dbReference>
<gene>
    <name evidence="3" type="ORF">V6624_15250</name>
</gene>
<accession>A0ABZ2Q202</accession>
<feature type="domain" description="Guanylate cyclase" evidence="2">
    <location>
        <begin position="170"/>
        <end position="299"/>
    </location>
</feature>
<protein>
    <submittedName>
        <fullName evidence="3">Adenylate/guanylate cyclase domain-containing protein</fullName>
        <ecNumber evidence="3">4.6.1.-</ecNumber>
    </submittedName>
</protein>
<dbReference type="Pfam" id="PF00211">
    <property type="entry name" value="Guanylate_cyc"/>
    <property type="match status" value="1"/>
</dbReference>
<evidence type="ECO:0000259" key="2">
    <source>
        <dbReference type="PROSITE" id="PS50125"/>
    </source>
</evidence>
<sequence>MKNKTAHNIKEILNITALWILLTFFYVFIKFSDIPEHFIQEIYGNGAGIEISKIELYKISFFVALPFGLVMGILYTTLYPVLYHRCSFIVNVAVRLAIFTSMSSLIFFIMSGFSAISPILFANALGIFIYMLLTEIIVGILILLRRDLGRNYFRNTVINTYHTPKEEQRVFMFLDMENSTPTADKIGHLNYSRYIQDCFYDLSDIVLEHEGDIYQFVGDEAVITWKVTRKFRYEKCIELYFSYMDCLKRRQKYYLDKYGLSPVFKCAIHQGKVSTALVGDYKKEIAYHGDVLNICSRLQSACKKSAAYVIISGDFYSSIVDHESYTYKFVNLNDLKGVEHEQEGLFVFKNSG</sequence>
<dbReference type="PROSITE" id="PS50125">
    <property type="entry name" value="GUANYLATE_CYCLASE_2"/>
    <property type="match status" value="1"/>
</dbReference>
<reference evidence="3 4" key="1">
    <citation type="submission" date="2024-02" db="EMBL/GenBank/DDBJ databases">
        <title>complete genome of Flavobacterium ginsenosidimutans Str. YTB16.</title>
        <authorList>
            <person name="Wang Q."/>
        </authorList>
    </citation>
    <scope>NUCLEOTIDE SEQUENCE [LARGE SCALE GENOMIC DNA]</scope>
    <source>
        <strain evidence="3 4">YTB16</strain>
    </source>
</reference>